<keyword evidence="5" id="KW-1185">Reference proteome</keyword>
<evidence type="ECO:0000259" key="4">
    <source>
        <dbReference type="PROSITE" id="PS50041"/>
    </source>
</evidence>
<gene>
    <name evidence="6" type="primary">LOC132539276</name>
</gene>
<evidence type="ECO:0000256" key="2">
    <source>
        <dbReference type="SAM" id="MobiDB-lite"/>
    </source>
</evidence>
<dbReference type="SUPFAM" id="SSF56436">
    <property type="entry name" value="C-type lectin-like"/>
    <property type="match status" value="1"/>
</dbReference>
<protein>
    <submittedName>
        <fullName evidence="6">Early activation antigen CD69-like</fullName>
    </submittedName>
</protein>
<feature type="transmembrane region" description="Helical" evidence="3">
    <location>
        <begin position="29"/>
        <end position="48"/>
    </location>
</feature>
<dbReference type="PANTHER" id="PTHR45710:SF20">
    <property type="entry name" value="C-TYPE LECTIN DOMAIN FAMILY 2, MEMBER M"/>
    <property type="match status" value="1"/>
</dbReference>
<accession>A0ABM3XKR9</accession>
<comment type="subcellular location">
    <subcellularLocation>
        <location evidence="1">Cell membrane</location>
        <topology evidence="1">Single-pass type II membrane protein</topology>
    </subcellularLocation>
</comment>
<dbReference type="InterPro" id="IPR016187">
    <property type="entry name" value="CTDL_fold"/>
</dbReference>
<name>A0ABM3XKR9_ERIEU</name>
<dbReference type="Pfam" id="PF00059">
    <property type="entry name" value="Lectin_C"/>
    <property type="match status" value="1"/>
</dbReference>
<evidence type="ECO:0000313" key="5">
    <source>
        <dbReference type="Proteomes" id="UP001652624"/>
    </source>
</evidence>
<evidence type="ECO:0000256" key="1">
    <source>
        <dbReference type="ARBA" id="ARBA00004401"/>
    </source>
</evidence>
<dbReference type="GeneID" id="132539276"/>
<evidence type="ECO:0000256" key="3">
    <source>
        <dbReference type="SAM" id="Phobius"/>
    </source>
</evidence>
<proteinExistence type="predicted"/>
<dbReference type="InterPro" id="IPR001304">
    <property type="entry name" value="C-type_lectin-like"/>
</dbReference>
<dbReference type="SMART" id="SM00034">
    <property type="entry name" value="CLECT"/>
    <property type="match status" value="1"/>
</dbReference>
<feature type="region of interest" description="Disordered" evidence="2">
    <location>
        <begin position="1"/>
        <end position="20"/>
    </location>
</feature>
<keyword evidence="3" id="KW-0812">Transmembrane</keyword>
<keyword evidence="3" id="KW-0472">Membrane</keyword>
<dbReference type="InterPro" id="IPR016186">
    <property type="entry name" value="C-type_lectin-like/link_sf"/>
</dbReference>
<dbReference type="Gene3D" id="3.10.100.10">
    <property type="entry name" value="Mannose-Binding Protein A, subunit A"/>
    <property type="match status" value="1"/>
</dbReference>
<organism evidence="5 6">
    <name type="scientific">Erinaceus europaeus</name>
    <name type="common">Western European hedgehog</name>
    <dbReference type="NCBI Taxonomy" id="9365"/>
    <lineage>
        <taxon>Eukaryota</taxon>
        <taxon>Metazoa</taxon>
        <taxon>Chordata</taxon>
        <taxon>Craniata</taxon>
        <taxon>Vertebrata</taxon>
        <taxon>Euteleostomi</taxon>
        <taxon>Mammalia</taxon>
        <taxon>Eutheria</taxon>
        <taxon>Laurasiatheria</taxon>
        <taxon>Eulipotyphla</taxon>
        <taxon>Erinaceidae</taxon>
        <taxon>Erinaceinae</taxon>
        <taxon>Erinaceus</taxon>
    </lineage>
</organism>
<dbReference type="PANTHER" id="PTHR45710">
    <property type="entry name" value="C-TYPE LECTIN DOMAIN-CONTAINING PROTEIN 180"/>
    <property type="match status" value="1"/>
</dbReference>
<reference evidence="6" key="1">
    <citation type="submission" date="2025-08" db="UniProtKB">
        <authorList>
            <consortium name="RefSeq"/>
        </authorList>
    </citation>
    <scope>IDENTIFICATION</scope>
</reference>
<sequence>MQLHRSEKKHSLNTVQENDKDPDVDTRKMLILSCLVSGGLALLLWAILRIPRKSPSLKIGGGAPCSEDETECPHGWNHIDSSCFFKSSDQQFWRDGQEICEILGGNLAMFNTRKEVISLMQLLGSSSYWIGLKKYKEATFWTWANGERFNNWFTIKGRRECVFLSTEGAFTTICNETKKYICSQKSFCP</sequence>
<dbReference type="InterPro" id="IPR050828">
    <property type="entry name" value="C-type_lectin/matrix_domain"/>
</dbReference>
<keyword evidence="3" id="KW-1133">Transmembrane helix</keyword>
<dbReference type="Proteomes" id="UP001652624">
    <property type="component" value="Chromosome 7"/>
</dbReference>
<evidence type="ECO:0000313" key="6">
    <source>
        <dbReference type="RefSeq" id="XP_060049418.1"/>
    </source>
</evidence>
<dbReference type="PROSITE" id="PS50041">
    <property type="entry name" value="C_TYPE_LECTIN_2"/>
    <property type="match status" value="1"/>
</dbReference>
<feature type="domain" description="C-type lectin" evidence="4">
    <location>
        <begin position="79"/>
        <end position="183"/>
    </location>
</feature>
<dbReference type="RefSeq" id="XP_060049418.1">
    <property type="nucleotide sequence ID" value="XM_060193435.1"/>
</dbReference>